<comment type="caution">
    <text evidence="1">The sequence shown here is derived from an EMBL/GenBank/DDBJ whole genome shotgun (WGS) entry which is preliminary data.</text>
</comment>
<proteinExistence type="predicted"/>
<protein>
    <submittedName>
        <fullName evidence="1">DUF4272 domain-containing protein</fullName>
    </submittedName>
</protein>
<keyword evidence="2" id="KW-1185">Reference proteome</keyword>
<sequence>MIFSSQAERRKSKSIDILRRYNIPYIKHLPIIETEKNVTLRTIDEICNRAICLALVAAKGEGLESDIVHMKAKEYCVEEHFTLEEETFIKLTECTEKERAKFTWRYESLWVLLWSLKYVNSLEFPSTICDVPFAVSTIVDRGRVDFFSNSTVRSKSEILDQTDLYFRYHWATREAQLRNQPIPSGLEPGVVYERHYSLNWLVNYEDEDWDNVSTNT</sequence>
<dbReference type="Pfam" id="PF14094">
    <property type="entry name" value="DUF4272"/>
    <property type="match status" value="1"/>
</dbReference>
<name>A0A494XYH7_9BACL</name>
<dbReference type="OrthoDB" id="4399984at2"/>
<reference evidence="1 2" key="1">
    <citation type="submission" date="2018-10" db="EMBL/GenBank/DDBJ databases">
        <title>Cohnella sp. M2MS4P-1, whole genome shotgun sequence.</title>
        <authorList>
            <person name="Tuo L."/>
        </authorList>
    </citation>
    <scope>NUCLEOTIDE SEQUENCE [LARGE SCALE GENOMIC DNA]</scope>
    <source>
        <strain evidence="1 2">M2MS4P-1</strain>
    </source>
</reference>
<dbReference type="InterPro" id="IPR025368">
    <property type="entry name" value="DUF4272"/>
</dbReference>
<organism evidence="1 2">
    <name type="scientific">Cohnella endophytica</name>
    <dbReference type="NCBI Taxonomy" id="2419778"/>
    <lineage>
        <taxon>Bacteria</taxon>
        <taxon>Bacillati</taxon>
        <taxon>Bacillota</taxon>
        <taxon>Bacilli</taxon>
        <taxon>Bacillales</taxon>
        <taxon>Paenibacillaceae</taxon>
        <taxon>Cohnella</taxon>
    </lineage>
</organism>
<gene>
    <name evidence="1" type="ORF">D7Z26_10365</name>
</gene>
<dbReference type="EMBL" id="RBZM01000004">
    <property type="protein sequence ID" value="RKP55577.1"/>
    <property type="molecule type" value="Genomic_DNA"/>
</dbReference>
<evidence type="ECO:0000313" key="2">
    <source>
        <dbReference type="Proteomes" id="UP000282076"/>
    </source>
</evidence>
<dbReference type="AlphaFoldDB" id="A0A494XYH7"/>
<accession>A0A494XYH7</accession>
<evidence type="ECO:0000313" key="1">
    <source>
        <dbReference type="EMBL" id="RKP55577.1"/>
    </source>
</evidence>
<dbReference type="Proteomes" id="UP000282076">
    <property type="component" value="Unassembled WGS sequence"/>
</dbReference>
<dbReference type="RefSeq" id="WP_120976453.1">
    <property type="nucleotide sequence ID" value="NZ_RBZM01000004.1"/>
</dbReference>